<name>A0ABS3SSH3_9FLAO</name>
<organism evidence="2 3">
    <name type="scientific">Gelidibacter pelagius</name>
    <dbReference type="NCBI Taxonomy" id="2819985"/>
    <lineage>
        <taxon>Bacteria</taxon>
        <taxon>Pseudomonadati</taxon>
        <taxon>Bacteroidota</taxon>
        <taxon>Flavobacteriia</taxon>
        <taxon>Flavobacteriales</taxon>
        <taxon>Flavobacteriaceae</taxon>
        <taxon>Gelidibacter</taxon>
    </lineage>
</organism>
<proteinExistence type="predicted"/>
<evidence type="ECO:0000313" key="3">
    <source>
        <dbReference type="Proteomes" id="UP000681315"/>
    </source>
</evidence>
<reference evidence="2 3" key="1">
    <citation type="submission" date="2021-03" db="EMBL/GenBank/DDBJ databases">
        <title>Gelidibacter sp. nov., isolated from costal sediment.</title>
        <authorList>
            <person name="Lun K.-Y."/>
        </authorList>
    </citation>
    <scope>NUCLEOTIDE SEQUENCE [LARGE SCALE GENOMIC DNA]</scope>
    <source>
        <strain evidence="2 3">DF109</strain>
    </source>
</reference>
<dbReference type="Proteomes" id="UP000681315">
    <property type="component" value="Unassembled WGS sequence"/>
</dbReference>
<sequence>MVALLLQNKSTGWIFSSTSLFFNVFTWFSSFLSIDILLHMTCAFLCWYGLTLSLWDYIFNTHHVPHDGRDIELGFDDEDDFPKTFVRQTMYPIKSKK</sequence>
<accession>A0ABS3SSH3</accession>
<feature type="transmembrane region" description="Helical" evidence="1">
    <location>
        <begin position="12"/>
        <end position="30"/>
    </location>
</feature>
<dbReference type="EMBL" id="JAGEVG010000011">
    <property type="protein sequence ID" value="MBO3098668.1"/>
    <property type="molecule type" value="Genomic_DNA"/>
</dbReference>
<evidence type="ECO:0000313" key="2">
    <source>
        <dbReference type="EMBL" id="MBO3098668.1"/>
    </source>
</evidence>
<keyword evidence="1" id="KW-0812">Transmembrane</keyword>
<evidence type="ECO:0000256" key="1">
    <source>
        <dbReference type="SAM" id="Phobius"/>
    </source>
</evidence>
<keyword evidence="1" id="KW-0472">Membrane</keyword>
<comment type="caution">
    <text evidence="2">The sequence shown here is derived from an EMBL/GenBank/DDBJ whole genome shotgun (WGS) entry which is preliminary data.</text>
</comment>
<feature type="transmembrane region" description="Helical" evidence="1">
    <location>
        <begin position="36"/>
        <end position="59"/>
    </location>
</feature>
<gene>
    <name evidence="2" type="ORF">J4051_10335</name>
</gene>
<protein>
    <submittedName>
        <fullName evidence="2">Uncharacterized protein</fullName>
    </submittedName>
</protein>
<keyword evidence="1" id="KW-1133">Transmembrane helix</keyword>
<keyword evidence="3" id="KW-1185">Reference proteome</keyword>